<dbReference type="InterPro" id="IPR036097">
    <property type="entry name" value="HisK_dim/P_sf"/>
</dbReference>
<dbReference type="SMART" id="SM00448">
    <property type="entry name" value="REC"/>
    <property type="match status" value="2"/>
</dbReference>
<feature type="domain" description="Response regulatory" evidence="17">
    <location>
        <begin position="710"/>
        <end position="826"/>
    </location>
</feature>
<dbReference type="InterPro" id="IPR011006">
    <property type="entry name" value="CheY-like_superfamily"/>
</dbReference>
<dbReference type="PRINTS" id="PR00344">
    <property type="entry name" value="BCTRLSENSOR"/>
</dbReference>
<dbReference type="SUPFAM" id="SSF47384">
    <property type="entry name" value="Homodimeric domain of signal transducing histidine kinase"/>
    <property type="match status" value="1"/>
</dbReference>
<feature type="transmembrane region" description="Helical" evidence="15">
    <location>
        <begin position="204"/>
        <end position="228"/>
    </location>
</feature>
<evidence type="ECO:0000259" key="16">
    <source>
        <dbReference type="PROSITE" id="PS50109"/>
    </source>
</evidence>
<feature type="domain" description="Response regulatory" evidence="17">
    <location>
        <begin position="561"/>
        <end position="683"/>
    </location>
</feature>
<sequence>MKNPSLKWILPALFTLLLAGLAFIQGTSWRSSSDVHALLELSSSLVAVTAGVMVLVHFFTTGRWFYLLVSIGFIQVGAEELIHSVFSFDRIWDVVSQQNRWAISSTWLAGRATLVTCVLVGVLFRDRVITPERRISKAFTLNAAGFLTSATLALAIFSSDTLPGFVRVGTTSKQLIEIGLGSLYLLAAWLIFRIHRRAGGGPLLLSLLLCFISEAFVHFYVFNAAYFYDAHWDAAHLLKLIGYFFPIFGVWGETIKIYRKSRRQLVTVENEVAQRIRMESELKRHREILEEAITKRTQQLADARDQANSANAAKGEFLANMSHEIRTPMNAIIGMTDLALRGELAPKQRAYLEKSSTAARGLLVIINDILDFSRIDAGKLNLESSEFSLEEVLKDVADLCLMRTQEKCLELLFDMDPEISRLVLRGDRVRLGQVILNLVYNAIKFTDRGEVYLGISRAASQGSEITLQFEVRDTGIGMTADQCRQVFLAFTQADTSTTRRFGGSGLGLAISTRLVELMGGKIWVQSAPGLGSQFFFTARFGVQGVGGRIKPDPVVLPDPLRVLAVDDNHTALEIIKESLHGMQCEVSTALDVPSAIDMLVSAQIRGQAFHVVLMDWQMPGTSGLDGLREIRGNSNISKTLLLVMMTGYSRDALKEAAKDVMYDGIVEKPILPSSLHGAIVQLFGEAGKAFDPIAKRNDRGEAGLKWEGVRVLLVEDNFFNQELAKELLQEAGIQVTLAGDGRAAIEKLDQEEFDLVLMDWQMPVMDGFEATRRIREEPRFRNLPILAMTANAMIGDREKCLAAGMNDHIPKPIDGHHLLKMLEKYLGPRVPI</sequence>
<dbReference type="InterPro" id="IPR001789">
    <property type="entry name" value="Sig_transdc_resp-reg_receiver"/>
</dbReference>
<dbReference type="CDD" id="cd00082">
    <property type="entry name" value="HisKA"/>
    <property type="match status" value="1"/>
</dbReference>
<dbReference type="SUPFAM" id="SSF52172">
    <property type="entry name" value="CheY-like"/>
    <property type="match status" value="2"/>
</dbReference>
<dbReference type="Pfam" id="PF00072">
    <property type="entry name" value="Response_reg"/>
    <property type="match status" value="2"/>
</dbReference>
<dbReference type="AlphaFoldDB" id="A0A848G987"/>
<keyword evidence="14" id="KW-0175">Coiled coil</keyword>
<keyword evidence="15" id="KW-1133">Transmembrane helix</keyword>
<evidence type="ECO:0000256" key="13">
    <source>
        <dbReference type="PROSITE-ProRule" id="PRU00169"/>
    </source>
</evidence>
<evidence type="ECO:0000256" key="12">
    <source>
        <dbReference type="ARBA" id="ARBA00070152"/>
    </source>
</evidence>
<dbReference type="Pfam" id="PF02518">
    <property type="entry name" value="HATPase_c"/>
    <property type="match status" value="1"/>
</dbReference>
<keyword evidence="4" id="KW-0808">Transferase</keyword>
<dbReference type="Pfam" id="PF17159">
    <property type="entry name" value="MASE3"/>
    <property type="match status" value="1"/>
</dbReference>
<protein>
    <recommendedName>
        <fullName evidence="11">Sensory/regulatory protein RpfC</fullName>
        <ecNumber evidence="2">2.7.13.3</ecNumber>
    </recommendedName>
    <alternativeName>
        <fullName evidence="12">Virulence sensor protein BvgS</fullName>
    </alternativeName>
</protein>
<dbReference type="InterPro" id="IPR003594">
    <property type="entry name" value="HATPase_dom"/>
</dbReference>
<evidence type="ECO:0000256" key="6">
    <source>
        <dbReference type="ARBA" id="ARBA00022777"/>
    </source>
</evidence>
<evidence type="ECO:0000313" key="19">
    <source>
        <dbReference type="Proteomes" id="UP000580043"/>
    </source>
</evidence>
<dbReference type="FunFam" id="1.10.287.130:FF:000002">
    <property type="entry name" value="Two-component osmosensing histidine kinase"/>
    <property type="match status" value="1"/>
</dbReference>
<dbReference type="FunFam" id="3.30.565.10:FF:000010">
    <property type="entry name" value="Sensor histidine kinase RcsC"/>
    <property type="match status" value="1"/>
</dbReference>
<keyword evidence="5" id="KW-0547">Nucleotide-binding</keyword>
<evidence type="ECO:0000256" key="14">
    <source>
        <dbReference type="SAM" id="Coils"/>
    </source>
</evidence>
<comment type="catalytic activity">
    <reaction evidence="1">
        <text>ATP + protein L-histidine = ADP + protein N-phospho-L-histidine.</text>
        <dbReference type="EC" id="2.7.13.3"/>
    </reaction>
</comment>
<keyword evidence="7" id="KW-0067">ATP-binding</keyword>
<gene>
    <name evidence="18" type="ORF">HHL15_19855</name>
</gene>
<dbReference type="RefSeq" id="WP_169147554.1">
    <property type="nucleotide sequence ID" value="NZ_JABBGA010000021.1"/>
</dbReference>
<dbReference type="InterPro" id="IPR033425">
    <property type="entry name" value="MASE3"/>
</dbReference>
<keyword evidence="15" id="KW-0472">Membrane</keyword>
<dbReference type="Pfam" id="PF00512">
    <property type="entry name" value="HisKA"/>
    <property type="match status" value="1"/>
</dbReference>
<comment type="subunit">
    <text evidence="10">At low DSF concentrations, interacts with RpfF.</text>
</comment>
<dbReference type="Gene3D" id="3.40.50.2300">
    <property type="match status" value="2"/>
</dbReference>
<evidence type="ECO:0000256" key="15">
    <source>
        <dbReference type="SAM" id="Phobius"/>
    </source>
</evidence>
<keyword evidence="6" id="KW-0418">Kinase</keyword>
<dbReference type="InterPro" id="IPR005467">
    <property type="entry name" value="His_kinase_dom"/>
</dbReference>
<evidence type="ECO:0000256" key="11">
    <source>
        <dbReference type="ARBA" id="ARBA00068150"/>
    </source>
</evidence>
<dbReference type="PROSITE" id="PS50109">
    <property type="entry name" value="HIS_KIN"/>
    <property type="match status" value="1"/>
</dbReference>
<dbReference type="InterPro" id="IPR004358">
    <property type="entry name" value="Sig_transdc_His_kin-like_C"/>
</dbReference>
<evidence type="ECO:0000313" key="18">
    <source>
        <dbReference type="EMBL" id="NML28019.1"/>
    </source>
</evidence>
<keyword evidence="8" id="KW-0902">Two-component regulatory system</keyword>
<keyword evidence="15" id="KW-0812">Transmembrane</keyword>
<evidence type="ECO:0000256" key="9">
    <source>
        <dbReference type="ARBA" id="ARBA00058004"/>
    </source>
</evidence>
<proteinExistence type="predicted"/>
<dbReference type="SMART" id="SM00387">
    <property type="entry name" value="HATPase_c"/>
    <property type="match status" value="1"/>
</dbReference>
<dbReference type="InterPro" id="IPR003661">
    <property type="entry name" value="HisK_dim/P_dom"/>
</dbReference>
<dbReference type="EMBL" id="JABBGA010000021">
    <property type="protein sequence ID" value="NML28019.1"/>
    <property type="molecule type" value="Genomic_DNA"/>
</dbReference>
<dbReference type="Gene3D" id="3.30.565.10">
    <property type="entry name" value="Histidine kinase-like ATPase, C-terminal domain"/>
    <property type="match status" value="1"/>
</dbReference>
<evidence type="ECO:0000256" key="7">
    <source>
        <dbReference type="ARBA" id="ARBA00022840"/>
    </source>
</evidence>
<keyword evidence="19" id="KW-1185">Reference proteome</keyword>
<dbReference type="Proteomes" id="UP000580043">
    <property type="component" value="Unassembled WGS sequence"/>
</dbReference>
<accession>A0A848G987</accession>
<dbReference type="GO" id="GO:0005524">
    <property type="term" value="F:ATP binding"/>
    <property type="evidence" value="ECO:0007669"/>
    <property type="project" value="UniProtKB-KW"/>
</dbReference>
<feature type="modified residue" description="4-aspartylphosphate" evidence="13">
    <location>
        <position position="759"/>
    </location>
</feature>
<evidence type="ECO:0000256" key="10">
    <source>
        <dbReference type="ARBA" id="ARBA00064003"/>
    </source>
</evidence>
<dbReference type="Gene3D" id="1.10.287.130">
    <property type="match status" value="1"/>
</dbReference>
<dbReference type="GO" id="GO:0000155">
    <property type="term" value="F:phosphorelay sensor kinase activity"/>
    <property type="evidence" value="ECO:0007669"/>
    <property type="project" value="InterPro"/>
</dbReference>
<reference evidence="18 19" key="1">
    <citation type="submission" date="2020-04" db="EMBL/GenBank/DDBJ databases">
        <title>Zoogloea sp. G-4-1-14 isolated from soil.</title>
        <authorList>
            <person name="Dahal R.H."/>
        </authorList>
    </citation>
    <scope>NUCLEOTIDE SEQUENCE [LARGE SCALE GENOMIC DNA]</scope>
    <source>
        <strain evidence="18 19">G-4-1-14</strain>
    </source>
</reference>
<evidence type="ECO:0000256" key="8">
    <source>
        <dbReference type="ARBA" id="ARBA00023012"/>
    </source>
</evidence>
<dbReference type="CDD" id="cd16922">
    <property type="entry name" value="HATPase_EvgS-ArcB-TorS-like"/>
    <property type="match status" value="1"/>
</dbReference>
<feature type="transmembrane region" description="Helical" evidence="15">
    <location>
        <begin position="65"/>
        <end position="86"/>
    </location>
</feature>
<dbReference type="SUPFAM" id="SSF55874">
    <property type="entry name" value="ATPase domain of HSP90 chaperone/DNA topoisomerase II/histidine kinase"/>
    <property type="match status" value="1"/>
</dbReference>
<feature type="modified residue" description="4-aspartylphosphate" evidence="13">
    <location>
        <position position="615"/>
    </location>
</feature>
<feature type="coiled-coil region" evidence="14">
    <location>
        <begin position="275"/>
        <end position="306"/>
    </location>
</feature>
<evidence type="ECO:0000256" key="5">
    <source>
        <dbReference type="ARBA" id="ARBA00022741"/>
    </source>
</evidence>
<comment type="caution">
    <text evidence="18">The sequence shown here is derived from an EMBL/GenBank/DDBJ whole genome shotgun (WGS) entry which is preliminary data.</text>
</comment>
<organism evidence="18 19">
    <name type="scientific">Zoogloea dura</name>
    <dbReference type="NCBI Taxonomy" id="2728840"/>
    <lineage>
        <taxon>Bacteria</taxon>
        <taxon>Pseudomonadati</taxon>
        <taxon>Pseudomonadota</taxon>
        <taxon>Betaproteobacteria</taxon>
        <taxon>Rhodocyclales</taxon>
        <taxon>Zoogloeaceae</taxon>
        <taxon>Zoogloea</taxon>
    </lineage>
</organism>
<evidence type="ECO:0000256" key="1">
    <source>
        <dbReference type="ARBA" id="ARBA00000085"/>
    </source>
</evidence>
<dbReference type="PANTHER" id="PTHR45339">
    <property type="entry name" value="HYBRID SIGNAL TRANSDUCTION HISTIDINE KINASE J"/>
    <property type="match status" value="1"/>
</dbReference>
<dbReference type="EC" id="2.7.13.3" evidence="2"/>
<keyword evidence="3 13" id="KW-0597">Phosphoprotein</keyword>
<dbReference type="CDD" id="cd17546">
    <property type="entry name" value="REC_hyHK_CKI1_RcsC-like"/>
    <property type="match status" value="2"/>
</dbReference>
<feature type="domain" description="Histidine kinase" evidence="16">
    <location>
        <begin position="320"/>
        <end position="542"/>
    </location>
</feature>
<dbReference type="SMART" id="SM00388">
    <property type="entry name" value="HisKA"/>
    <property type="match status" value="1"/>
</dbReference>
<evidence type="ECO:0000256" key="4">
    <source>
        <dbReference type="ARBA" id="ARBA00022679"/>
    </source>
</evidence>
<dbReference type="PROSITE" id="PS50110">
    <property type="entry name" value="RESPONSE_REGULATORY"/>
    <property type="match status" value="2"/>
</dbReference>
<dbReference type="PANTHER" id="PTHR45339:SF3">
    <property type="entry name" value="HISTIDINE KINASE"/>
    <property type="match status" value="1"/>
</dbReference>
<feature type="transmembrane region" description="Helical" evidence="15">
    <location>
        <begin position="38"/>
        <end position="58"/>
    </location>
</feature>
<name>A0A848G987_9RHOO</name>
<evidence type="ECO:0000259" key="17">
    <source>
        <dbReference type="PROSITE" id="PS50110"/>
    </source>
</evidence>
<feature type="transmembrane region" description="Helical" evidence="15">
    <location>
        <begin position="136"/>
        <end position="155"/>
    </location>
</feature>
<feature type="transmembrane region" description="Helical" evidence="15">
    <location>
        <begin position="106"/>
        <end position="124"/>
    </location>
</feature>
<evidence type="ECO:0000256" key="2">
    <source>
        <dbReference type="ARBA" id="ARBA00012438"/>
    </source>
</evidence>
<comment type="function">
    <text evidence="9">Member of the two-component regulatory system BvgS/BvgA. Phosphorylates BvgA via a four-step phosphorelay in response to environmental signals.</text>
</comment>
<evidence type="ECO:0000256" key="3">
    <source>
        <dbReference type="ARBA" id="ARBA00022553"/>
    </source>
</evidence>
<dbReference type="InterPro" id="IPR036890">
    <property type="entry name" value="HATPase_C_sf"/>
</dbReference>
<feature type="transmembrane region" description="Helical" evidence="15">
    <location>
        <begin position="175"/>
        <end position="192"/>
    </location>
</feature>